<dbReference type="RefSeq" id="XP_053023605.1">
    <property type="nucleotide sequence ID" value="XM_053172356.1"/>
</dbReference>
<reference evidence="2" key="1">
    <citation type="submission" date="2022-10" db="EMBL/GenBank/DDBJ databases">
        <title>Puccinia triticina Genome sequencing and assembly.</title>
        <authorList>
            <person name="Li C."/>
        </authorList>
    </citation>
    <scope>NUCLEOTIDE SEQUENCE</scope>
    <source>
        <strain evidence="2">Pt15</strain>
    </source>
</reference>
<evidence type="ECO:0000313" key="3">
    <source>
        <dbReference type="Proteomes" id="UP001164743"/>
    </source>
</evidence>
<dbReference type="EMBL" id="CP110429">
    <property type="protein sequence ID" value="WAQ88050.1"/>
    <property type="molecule type" value="Genomic_DNA"/>
</dbReference>
<gene>
    <name evidence="2" type="ORF">PtA15_9A175</name>
</gene>
<keyword evidence="3" id="KW-1185">Reference proteome</keyword>
<accession>A0ABY7CTQ9</accession>
<name>A0ABY7CTQ9_9BASI</name>
<feature type="compositionally biased region" description="Basic residues" evidence="1">
    <location>
        <begin position="50"/>
        <end position="66"/>
    </location>
</feature>
<organism evidence="2 3">
    <name type="scientific">Puccinia triticina</name>
    <dbReference type="NCBI Taxonomy" id="208348"/>
    <lineage>
        <taxon>Eukaryota</taxon>
        <taxon>Fungi</taxon>
        <taxon>Dikarya</taxon>
        <taxon>Basidiomycota</taxon>
        <taxon>Pucciniomycotina</taxon>
        <taxon>Pucciniomycetes</taxon>
        <taxon>Pucciniales</taxon>
        <taxon>Pucciniaceae</taxon>
        <taxon>Puccinia</taxon>
    </lineage>
</organism>
<sequence length="136" mass="14670">MDNIPLNPALEALMPSTDDLMEIDVLSAPQNESRKRSIPLPDVAGPNPKNARKKTVKPRPKKAVKKKNQEPPEPPNKMPPIEEDHPPASVEANEPDSGDSSDSGSNNLVIFSSYSCTRAGPIVVFIAPTPAPELDQ</sequence>
<protein>
    <submittedName>
        <fullName evidence="2">Uncharacterized protein</fullName>
    </submittedName>
</protein>
<dbReference type="Proteomes" id="UP001164743">
    <property type="component" value="Chromosome 9A"/>
</dbReference>
<evidence type="ECO:0000313" key="2">
    <source>
        <dbReference type="EMBL" id="WAQ88050.1"/>
    </source>
</evidence>
<proteinExistence type="predicted"/>
<dbReference type="GeneID" id="77813251"/>
<evidence type="ECO:0000256" key="1">
    <source>
        <dbReference type="SAM" id="MobiDB-lite"/>
    </source>
</evidence>
<feature type="region of interest" description="Disordered" evidence="1">
    <location>
        <begin position="1"/>
        <end position="108"/>
    </location>
</feature>